<dbReference type="AlphaFoldDB" id="W4RRJ4"/>
<keyword evidence="2" id="KW-1185">Reference proteome</keyword>
<gene>
    <name evidence="1" type="ORF">JCM21738_3128</name>
</gene>
<comment type="caution">
    <text evidence="1">The sequence shown here is derived from an EMBL/GenBank/DDBJ whole genome shotgun (WGS) entry which is preliminary data.</text>
</comment>
<accession>W4RRJ4</accession>
<sequence>MVQDMDTQEPVLEDTVIREVRAMEVMDFREAQDMDSREDQGMVSRERQALGDMDSKALQVLEVMVVIKEHRVLAVMATSNPGLEGMVPRTGDL</sequence>
<protein>
    <submittedName>
        <fullName evidence="1">Uncharacterized protein</fullName>
    </submittedName>
</protein>
<dbReference type="Proteomes" id="UP000018949">
    <property type="component" value="Unassembled WGS sequence"/>
</dbReference>
<evidence type="ECO:0000313" key="1">
    <source>
        <dbReference type="EMBL" id="GAE46244.1"/>
    </source>
</evidence>
<dbReference type="EMBL" id="BAUW01000039">
    <property type="protein sequence ID" value="GAE46244.1"/>
    <property type="molecule type" value="Genomic_DNA"/>
</dbReference>
<organism evidence="1 2">
    <name type="scientific">Mesobacillus boroniphilus JCM 21738</name>
    <dbReference type="NCBI Taxonomy" id="1294265"/>
    <lineage>
        <taxon>Bacteria</taxon>
        <taxon>Bacillati</taxon>
        <taxon>Bacillota</taxon>
        <taxon>Bacilli</taxon>
        <taxon>Bacillales</taxon>
        <taxon>Bacillaceae</taxon>
        <taxon>Mesobacillus</taxon>
    </lineage>
</organism>
<name>W4RRJ4_9BACI</name>
<evidence type="ECO:0000313" key="2">
    <source>
        <dbReference type="Proteomes" id="UP000018949"/>
    </source>
</evidence>
<reference evidence="1 2" key="1">
    <citation type="submission" date="2013-12" db="EMBL/GenBank/DDBJ databases">
        <title>NBRP : Genome information of microbial organism related human and environment.</title>
        <authorList>
            <person name="Hattori M."/>
            <person name="Oshima K."/>
            <person name="Inaba H."/>
            <person name="Suda W."/>
            <person name="Sakamoto M."/>
            <person name="Iino T."/>
            <person name="Kitahara M."/>
            <person name="Oshida Y."/>
            <person name="Iida T."/>
            <person name="Kudo T."/>
            <person name="Itoh T."/>
            <person name="Ahmed I."/>
            <person name="Ohkuma M."/>
        </authorList>
    </citation>
    <scope>NUCLEOTIDE SEQUENCE [LARGE SCALE GENOMIC DNA]</scope>
    <source>
        <strain evidence="1 2">JCM 21738</strain>
    </source>
</reference>
<proteinExistence type="predicted"/>